<comment type="subcellular location">
    <subcellularLocation>
        <location evidence="1">Cell outer membrane</location>
        <topology evidence="1">Multi-pass membrane protein</topology>
    </subcellularLocation>
</comment>
<dbReference type="InterPro" id="IPR023614">
    <property type="entry name" value="Porin_dom_sf"/>
</dbReference>
<keyword evidence="8" id="KW-0626">Porin</keyword>
<dbReference type="PANTHER" id="PTHR34501:SF9">
    <property type="entry name" value="MAJOR OUTER MEMBRANE PROTEIN P.IA"/>
    <property type="match status" value="1"/>
</dbReference>
<evidence type="ECO:0000256" key="11">
    <source>
        <dbReference type="SAM" id="SignalP"/>
    </source>
</evidence>
<dbReference type="GO" id="GO:0046930">
    <property type="term" value="C:pore complex"/>
    <property type="evidence" value="ECO:0007669"/>
    <property type="project" value="UniProtKB-KW"/>
</dbReference>
<evidence type="ECO:0000256" key="8">
    <source>
        <dbReference type="ARBA" id="ARBA00023114"/>
    </source>
</evidence>
<comment type="subunit">
    <text evidence="2">Homotrimer.</text>
</comment>
<protein>
    <submittedName>
        <fullName evidence="13">Porin</fullName>
    </submittedName>
</protein>
<keyword evidence="6 11" id="KW-0732">Signal</keyword>
<keyword evidence="5" id="KW-0812">Transmembrane</keyword>
<dbReference type="InterPro" id="IPR033900">
    <property type="entry name" value="Gram_neg_porin_domain"/>
</dbReference>
<proteinExistence type="predicted"/>
<name>A0AAU7LS22_9BURK</name>
<evidence type="ECO:0000313" key="13">
    <source>
        <dbReference type="EMBL" id="XBP70429.1"/>
    </source>
</evidence>
<evidence type="ECO:0000256" key="10">
    <source>
        <dbReference type="ARBA" id="ARBA00023237"/>
    </source>
</evidence>
<keyword evidence="3" id="KW-0813">Transport</keyword>
<evidence type="ECO:0000256" key="2">
    <source>
        <dbReference type="ARBA" id="ARBA00011233"/>
    </source>
</evidence>
<feature type="signal peptide" evidence="11">
    <location>
        <begin position="1"/>
        <end position="21"/>
    </location>
</feature>
<evidence type="ECO:0000259" key="12">
    <source>
        <dbReference type="Pfam" id="PF13609"/>
    </source>
</evidence>
<organism evidence="13">
    <name type="scientific">Polaromonas hydrogenivorans</name>
    <dbReference type="NCBI Taxonomy" id="335476"/>
    <lineage>
        <taxon>Bacteria</taxon>
        <taxon>Pseudomonadati</taxon>
        <taxon>Pseudomonadota</taxon>
        <taxon>Betaproteobacteria</taxon>
        <taxon>Burkholderiales</taxon>
        <taxon>Comamonadaceae</taxon>
        <taxon>Polaromonas</taxon>
    </lineage>
</organism>
<keyword evidence="10" id="KW-0998">Cell outer membrane</keyword>
<feature type="domain" description="Porin" evidence="12">
    <location>
        <begin position="11"/>
        <end position="343"/>
    </location>
</feature>
<feature type="chain" id="PRO_5043851437" evidence="11">
    <location>
        <begin position="22"/>
        <end position="361"/>
    </location>
</feature>
<dbReference type="CDD" id="cd00342">
    <property type="entry name" value="gram_neg_porins"/>
    <property type="match status" value="1"/>
</dbReference>
<gene>
    <name evidence="13" type="ORF">ABLV49_00905</name>
</gene>
<evidence type="ECO:0000256" key="7">
    <source>
        <dbReference type="ARBA" id="ARBA00023065"/>
    </source>
</evidence>
<dbReference type="SUPFAM" id="SSF56935">
    <property type="entry name" value="Porins"/>
    <property type="match status" value="1"/>
</dbReference>
<accession>A0AAU7LS22</accession>
<dbReference type="Gene3D" id="2.40.160.10">
    <property type="entry name" value="Porin"/>
    <property type="match status" value="1"/>
</dbReference>
<evidence type="ECO:0000256" key="5">
    <source>
        <dbReference type="ARBA" id="ARBA00022692"/>
    </source>
</evidence>
<sequence>MKKAAVLATLGVALLAAQAHAQTSVTVSGTVDAYAGSMHLGGATRQNRVESGGLSTPQINFDGVEDLGGGMKAEFALGMFLRTDTGAGGRFDNDPLFGRRAFAGLKTDWGTVRLGRQTSNSFLNMLRTNSLGDSAAFSPVFLHTFRNAIGQGAQFLSPGAPPASRTLTGALGTTDSAWNNALGYVSPTAGGVTVSALYAPGEVAGVGNRKELSVFYANGPLNLALAVDRFGAGAVPPSGPAAAALQSQTSVQVSGAYAFDFARVSAGYFNHKRDYASVVDDRISTVHLGASLPVGPGALLLQTAHSRQSPSVGSTTKRTTTTLAYDYNFSRRTDAYVLYMNDRFASLASGNSLVVGIRHRF</sequence>
<keyword evidence="9" id="KW-0472">Membrane</keyword>
<dbReference type="Pfam" id="PF13609">
    <property type="entry name" value="Porin_4"/>
    <property type="match status" value="1"/>
</dbReference>
<dbReference type="GO" id="GO:0015288">
    <property type="term" value="F:porin activity"/>
    <property type="evidence" value="ECO:0007669"/>
    <property type="project" value="UniProtKB-KW"/>
</dbReference>
<evidence type="ECO:0000256" key="9">
    <source>
        <dbReference type="ARBA" id="ARBA00023136"/>
    </source>
</evidence>
<dbReference type="AlphaFoldDB" id="A0AAU7LS22"/>
<keyword evidence="4" id="KW-1134">Transmembrane beta strand</keyword>
<dbReference type="GO" id="GO:0009279">
    <property type="term" value="C:cell outer membrane"/>
    <property type="evidence" value="ECO:0007669"/>
    <property type="project" value="UniProtKB-SubCell"/>
</dbReference>
<evidence type="ECO:0000256" key="1">
    <source>
        <dbReference type="ARBA" id="ARBA00004571"/>
    </source>
</evidence>
<dbReference type="GO" id="GO:0006811">
    <property type="term" value="P:monoatomic ion transport"/>
    <property type="evidence" value="ECO:0007669"/>
    <property type="project" value="UniProtKB-KW"/>
</dbReference>
<dbReference type="EMBL" id="CP157675">
    <property type="protein sequence ID" value="XBP70429.1"/>
    <property type="molecule type" value="Genomic_DNA"/>
</dbReference>
<evidence type="ECO:0000256" key="3">
    <source>
        <dbReference type="ARBA" id="ARBA00022448"/>
    </source>
</evidence>
<dbReference type="InterPro" id="IPR050298">
    <property type="entry name" value="Gram-neg_bact_OMP"/>
</dbReference>
<dbReference type="RefSeq" id="WP_349279793.1">
    <property type="nucleotide sequence ID" value="NZ_CBCSCU010000013.1"/>
</dbReference>
<dbReference type="PANTHER" id="PTHR34501">
    <property type="entry name" value="PROTEIN YDDL-RELATED"/>
    <property type="match status" value="1"/>
</dbReference>
<keyword evidence="7" id="KW-0406">Ion transport</keyword>
<evidence type="ECO:0000256" key="6">
    <source>
        <dbReference type="ARBA" id="ARBA00022729"/>
    </source>
</evidence>
<reference evidence="13" key="1">
    <citation type="submission" date="2024-05" db="EMBL/GenBank/DDBJ databases">
        <authorList>
            <person name="Bunk B."/>
            <person name="Swiderski J."/>
            <person name="Sproer C."/>
            <person name="Thiel V."/>
        </authorList>
    </citation>
    <scope>NUCLEOTIDE SEQUENCE</scope>
    <source>
        <strain evidence="13">DSM 17735</strain>
    </source>
</reference>
<evidence type="ECO:0000256" key="4">
    <source>
        <dbReference type="ARBA" id="ARBA00022452"/>
    </source>
</evidence>